<gene>
    <name evidence="2" type="ORF">ACFQ24_06330</name>
</gene>
<dbReference type="Pfam" id="PF08281">
    <property type="entry name" value="Sigma70_r4_2"/>
    <property type="match status" value="1"/>
</dbReference>
<evidence type="ECO:0000313" key="3">
    <source>
        <dbReference type="Proteomes" id="UP001597203"/>
    </source>
</evidence>
<protein>
    <submittedName>
        <fullName evidence="2">Sigma factor-like helix-turn-helix DNA-binding protein</fullName>
    </submittedName>
</protein>
<dbReference type="InterPro" id="IPR013324">
    <property type="entry name" value="RNA_pol_sigma_r3/r4-like"/>
</dbReference>
<name>A0ABW3NZP3_9SPHN</name>
<dbReference type="InterPro" id="IPR013249">
    <property type="entry name" value="RNA_pol_sigma70_r4_t2"/>
</dbReference>
<feature type="domain" description="RNA polymerase sigma factor 70 region 4 type 2" evidence="1">
    <location>
        <begin position="1"/>
        <end position="44"/>
    </location>
</feature>
<accession>A0ABW3NZP3</accession>
<sequence length="52" mass="5654">MPPRTRAVFLAHCVEGLPYPAIALRLNLELAEVQDELAAALVALSAPFDESY</sequence>
<dbReference type="EMBL" id="JBHTLS010000102">
    <property type="protein sequence ID" value="MFD1104488.1"/>
    <property type="molecule type" value="Genomic_DNA"/>
</dbReference>
<dbReference type="InterPro" id="IPR036388">
    <property type="entry name" value="WH-like_DNA-bd_sf"/>
</dbReference>
<organism evidence="2 3">
    <name type="scientific">Sphingobium olei</name>
    <dbReference type="NCBI Taxonomy" id="420955"/>
    <lineage>
        <taxon>Bacteria</taxon>
        <taxon>Pseudomonadati</taxon>
        <taxon>Pseudomonadota</taxon>
        <taxon>Alphaproteobacteria</taxon>
        <taxon>Sphingomonadales</taxon>
        <taxon>Sphingomonadaceae</taxon>
        <taxon>Sphingobium</taxon>
    </lineage>
</organism>
<dbReference type="Gene3D" id="1.10.10.10">
    <property type="entry name" value="Winged helix-like DNA-binding domain superfamily/Winged helix DNA-binding domain"/>
    <property type="match status" value="1"/>
</dbReference>
<evidence type="ECO:0000313" key="2">
    <source>
        <dbReference type="EMBL" id="MFD1104488.1"/>
    </source>
</evidence>
<dbReference type="Proteomes" id="UP001597203">
    <property type="component" value="Unassembled WGS sequence"/>
</dbReference>
<dbReference type="RefSeq" id="WP_380909827.1">
    <property type="nucleotide sequence ID" value="NZ_JBHTLS010000102.1"/>
</dbReference>
<evidence type="ECO:0000259" key="1">
    <source>
        <dbReference type="Pfam" id="PF08281"/>
    </source>
</evidence>
<proteinExistence type="predicted"/>
<comment type="caution">
    <text evidence="2">The sequence shown here is derived from an EMBL/GenBank/DDBJ whole genome shotgun (WGS) entry which is preliminary data.</text>
</comment>
<dbReference type="SUPFAM" id="SSF88659">
    <property type="entry name" value="Sigma3 and sigma4 domains of RNA polymerase sigma factors"/>
    <property type="match status" value="1"/>
</dbReference>
<keyword evidence="3" id="KW-1185">Reference proteome</keyword>
<reference evidence="3" key="1">
    <citation type="journal article" date="2019" name="Int. J. Syst. Evol. Microbiol.">
        <title>The Global Catalogue of Microorganisms (GCM) 10K type strain sequencing project: providing services to taxonomists for standard genome sequencing and annotation.</title>
        <authorList>
            <consortium name="The Broad Institute Genomics Platform"/>
            <consortium name="The Broad Institute Genome Sequencing Center for Infectious Disease"/>
            <person name="Wu L."/>
            <person name="Ma J."/>
        </authorList>
    </citation>
    <scope>NUCLEOTIDE SEQUENCE [LARGE SCALE GENOMIC DNA]</scope>
    <source>
        <strain evidence="3">CCUG 54329</strain>
    </source>
</reference>